<organism evidence="1 2">
    <name type="scientific">Candidatus Thiothrix singaporensis</name>
    <dbReference type="NCBI Taxonomy" id="2799669"/>
    <lineage>
        <taxon>Bacteria</taxon>
        <taxon>Pseudomonadati</taxon>
        <taxon>Pseudomonadota</taxon>
        <taxon>Gammaproteobacteria</taxon>
        <taxon>Thiotrichales</taxon>
        <taxon>Thiotrichaceae</taxon>
        <taxon>Thiothrix</taxon>
    </lineage>
</organism>
<name>A0A7L6AUC8_9GAMM</name>
<reference evidence="1" key="1">
    <citation type="submission" date="2020-06" db="EMBL/GenBank/DDBJ databases">
        <title>Analysis procedures for assessing recovery of high quality, complete, closed genomes from Nanopore long read metagenome sequencing.</title>
        <authorList>
            <person name="Bessarab I."/>
            <person name="Arumugam K."/>
            <person name="Haryono M."/>
            <person name="Liu X."/>
            <person name="Roy S."/>
            <person name="Zuniga-Montanez R.E."/>
            <person name="Qiu G."/>
            <person name="Drautz-Moses D.I."/>
            <person name="Law Y.Y."/>
            <person name="Wuertz S."/>
            <person name="Lauro F.M."/>
            <person name="Huson D.H."/>
            <person name="Williams R.B."/>
        </authorList>
    </citation>
    <scope>NUCLEOTIDE SEQUENCE [LARGE SCALE GENOMIC DNA]</scope>
    <source>
        <strain evidence="1">SSD2</strain>
    </source>
</reference>
<gene>
    <name evidence="1" type="ORF">HZT40_15360</name>
</gene>
<proteinExistence type="predicted"/>
<sequence length="47" mass="5379">MQTLEPIAAATDSSSNGYDYLWPYDRSVMIGNYIHYLHGDKVISQAW</sequence>
<dbReference type="AlphaFoldDB" id="A0A7L6AUC8"/>
<keyword evidence="2" id="KW-1185">Reference proteome</keyword>
<dbReference type="EMBL" id="CP059265">
    <property type="protein sequence ID" value="QLQ32731.1"/>
    <property type="molecule type" value="Genomic_DNA"/>
</dbReference>
<dbReference type="Proteomes" id="UP000510621">
    <property type="component" value="Chromosome"/>
</dbReference>
<evidence type="ECO:0000313" key="2">
    <source>
        <dbReference type="Proteomes" id="UP000510621"/>
    </source>
</evidence>
<accession>A0A7L6AUC8</accession>
<dbReference type="KEGG" id="this:HZT40_15360"/>
<protein>
    <submittedName>
        <fullName evidence="1">Uncharacterized protein</fullName>
    </submittedName>
</protein>
<evidence type="ECO:0000313" key="1">
    <source>
        <dbReference type="EMBL" id="QLQ32731.1"/>
    </source>
</evidence>